<name>E1Z5Y9_CHLVA</name>
<dbReference type="GeneID" id="17358089"/>
<gene>
    <name evidence="2" type="ORF">CHLNCDRAFT_140685</name>
</gene>
<dbReference type="InParanoid" id="E1Z5Y9"/>
<dbReference type="EMBL" id="GL433837">
    <property type="protein sequence ID" value="EFN58556.1"/>
    <property type="molecule type" value="Genomic_DNA"/>
</dbReference>
<keyword evidence="3" id="KW-1185">Reference proteome</keyword>
<feature type="compositionally biased region" description="Low complexity" evidence="1">
    <location>
        <begin position="56"/>
        <end position="73"/>
    </location>
</feature>
<organism evidence="3">
    <name type="scientific">Chlorella variabilis</name>
    <name type="common">Green alga</name>
    <dbReference type="NCBI Taxonomy" id="554065"/>
    <lineage>
        <taxon>Eukaryota</taxon>
        <taxon>Viridiplantae</taxon>
        <taxon>Chlorophyta</taxon>
        <taxon>core chlorophytes</taxon>
        <taxon>Trebouxiophyceae</taxon>
        <taxon>Chlorellales</taxon>
        <taxon>Chlorellaceae</taxon>
        <taxon>Chlorella clade</taxon>
        <taxon>Chlorella</taxon>
    </lineage>
</organism>
<protein>
    <submittedName>
        <fullName evidence="2">Expressed protein</fullName>
    </submittedName>
</protein>
<proteinExistence type="predicted"/>
<evidence type="ECO:0000256" key="1">
    <source>
        <dbReference type="SAM" id="MobiDB-lite"/>
    </source>
</evidence>
<evidence type="ECO:0000313" key="2">
    <source>
        <dbReference type="EMBL" id="EFN58556.1"/>
    </source>
</evidence>
<dbReference type="KEGG" id="cvr:CHLNCDRAFT_140685"/>
<dbReference type="Proteomes" id="UP000008141">
    <property type="component" value="Unassembled WGS sequence"/>
</dbReference>
<sequence>MSGFQAQDQQRAAAAAILLSPSTLTAFASKEGIPVARAQLKLIKARAGSELAVRRQQPAEQQQSHQAAPAEAPTGSRDVGMDAADPYRF</sequence>
<feature type="region of interest" description="Disordered" evidence="1">
    <location>
        <begin position="49"/>
        <end position="89"/>
    </location>
</feature>
<evidence type="ECO:0000313" key="3">
    <source>
        <dbReference type="Proteomes" id="UP000008141"/>
    </source>
</evidence>
<dbReference type="RefSeq" id="XP_005850658.1">
    <property type="nucleotide sequence ID" value="XM_005850596.1"/>
</dbReference>
<dbReference type="AlphaFoldDB" id="E1Z5Y9"/>
<accession>E1Z5Y9</accession>
<reference evidence="2 3" key="1">
    <citation type="journal article" date="2010" name="Plant Cell">
        <title>The Chlorella variabilis NC64A genome reveals adaptation to photosymbiosis, coevolution with viruses, and cryptic sex.</title>
        <authorList>
            <person name="Blanc G."/>
            <person name="Duncan G."/>
            <person name="Agarkova I."/>
            <person name="Borodovsky M."/>
            <person name="Gurnon J."/>
            <person name="Kuo A."/>
            <person name="Lindquist E."/>
            <person name="Lucas S."/>
            <person name="Pangilinan J."/>
            <person name="Polle J."/>
            <person name="Salamov A."/>
            <person name="Terry A."/>
            <person name="Yamada T."/>
            <person name="Dunigan D.D."/>
            <person name="Grigoriev I.V."/>
            <person name="Claverie J.M."/>
            <person name="Van Etten J.L."/>
        </authorList>
    </citation>
    <scope>NUCLEOTIDE SEQUENCE [LARGE SCALE GENOMIC DNA]</scope>
    <source>
        <strain evidence="2 3">NC64A</strain>
    </source>
</reference>